<dbReference type="AlphaFoldDB" id="A0AAF0YUU9"/>
<evidence type="ECO:0000313" key="13">
    <source>
        <dbReference type="EMBL" id="WOT03266.1"/>
    </source>
</evidence>
<dbReference type="Proteomes" id="UP000234560">
    <property type="component" value="Chromosome"/>
</dbReference>
<dbReference type="RefSeq" id="WP_016457545.1">
    <property type="nucleotide sequence ID" value="NZ_CP136958.1"/>
</dbReference>
<feature type="transmembrane region" description="Helical" evidence="12">
    <location>
        <begin position="109"/>
        <end position="127"/>
    </location>
</feature>
<feature type="transmembrane region" description="Helical" evidence="12">
    <location>
        <begin position="176"/>
        <end position="198"/>
    </location>
</feature>
<dbReference type="InterPro" id="IPR003780">
    <property type="entry name" value="COX15/CtaA_fam"/>
</dbReference>
<dbReference type="PANTHER" id="PTHR35457">
    <property type="entry name" value="HEME A SYNTHASE"/>
    <property type="match status" value="1"/>
</dbReference>
<dbReference type="GO" id="GO:0006784">
    <property type="term" value="P:heme A biosynthetic process"/>
    <property type="evidence" value="ECO:0007669"/>
    <property type="project" value="InterPro"/>
</dbReference>
<evidence type="ECO:0000256" key="9">
    <source>
        <dbReference type="ARBA" id="ARBA00023136"/>
    </source>
</evidence>
<protein>
    <submittedName>
        <fullName evidence="13">COX15/CtaA family protein</fullName>
    </submittedName>
</protein>
<evidence type="ECO:0000256" key="10">
    <source>
        <dbReference type="ARBA" id="ARBA00023157"/>
    </source>
</evidence>
<name>A0AAF0YUU9_9CORY</name>
<evidence type="ECO:0000256" key="8">
    <source>
        <dbReference type="ARBA" id="ARBA00023133"/>
    </source>
</evidence>
<evidence type="ECO:0000256" key="6">
    <source>
        <dbReference type="ARBA" id="ARBA00023002"/>
    </source>
</evidence>
<organism evidence="13 14">
    <name type="scientific">Corynebacterium pyruviciproducens</name>
    <dbReference type="NCBI Taxonomy" id="598660"/>
    <lineage>
        <taxon>Bacteria</taxon>
        <taxon>Bacillati</taxon>
        <taxon>Actinomycetota</taxon>
        <taxon>Actinomycetes</taxon>
        <taxon>Mycobacteriales</taxon>
        <taxon>Corynebacteriaceae</taxon>
        <taxon>Corynebacterium</taxon>
    </lineage>
</organism>
<dbReference type="KEGG" id="cpyr:CYJ47_05795"/>
<accession>A0AAF0YUU9</accession>
<comment type="subcellular location">
    <subcellularLocation>
        <location evidence="1">Membrane</location>
        <topology evidence="1">Multi-pass membrane protein</topology>
    </subcellularLocation>
</comment>
<dbReference type="InterPro" id="IPR050450">
    <property type="entry name" value="COX15/CtaA_HemeA_synthase"/>
</dbReference>
<evidence type="ECO:0000256" key="11">
    <source>
        <dbReference type="ARBA" id="ARBA00023444"/>
    </source>
</evidence>
<proteinExistence type="predicted"/>
<feature type="transmembrane region" description="Helical" evidence="12">
    <location>
        <begin position="280"/>
        <end position="301"/>
    </location>
</feature>
<feature type="transmembrane region" description="Helical" evidence="12">
    <location>
        <begin position="21"/>
        <end position="40"/>
    </location>
</feature>
<reference evidence="13" key="2">
    <citation type="submission" date="2023-10" db="EMBL/GenBank/DDBJ databases">
        <authorList>
            <person name="Choi B."/>
        </authorList>
    </citation>
    <scope>NUCLEOTIDE SEQUENCE</scope>
    <source>
        <strain evidence="13">UMB0763</strain>
    </source>
</reference>
<feature type="transmembrane region" description="Helical" evidence="12">
    <location>
        <begin position="80"/>
        <end position="97"/>
    </location>
</feature>
<evidence type="ECO:0000313" key="14">
    <source>
        <dbReference type="Proteomes" id="UP000234560"/>
    </source>
</evidence>
<evidence type="ECO:0000256" key="5">
    <source>
        <dbReference type="ARBA" id="ARBA00022989"/>
    </source>
</evidence>
<keyword evidence="6" id="KW-0560">Oxidoreductase</keyword>
<evidence type="ECO:0000256" key="12">
    <source>
        <dbReference type="SAM" id="Phobius"/>
    </source>
</evidence>
<feature type="transmembrane region" description="Helical" evidence="12">
    <location>
        <begin position="254"/>
        <end position="274"/>
    </location>
</feature>
<evidence type="ECO:0000256" key="3">
    <source>
        <dbReference type="ARBA" id="ARBA00022692"/>
    </source>
</evidence>
<keyword evidence="3 12" id="KW-0812">Transmembrane</keyword>
<dbReference type="PANTHER" id="PTHR35457:SF1">
    <property type="entry name" value="HEME A SYNTHASE"/>
    <property type="match status" value="1"/>
</dbReference>
<dbReference type="GO" id="GO:0016020">
    <property type="term" value="C:membrane"/>
    <property type="evidence" value="ECO:0007669"/>
    <property type="project" value="UniProtKB-SubCell"/>
</dbReference>
<keyword evidence="5 12" id="KW-1133">Transmembrane helix</keyword>
<dbReference type="Pfam" id="PF02628">
    <property type="entry name" value="COX15-CtaA"/>
    <property type="match status" value="1"/>
</dbReference>
<keyword evidence="4" id="KW-0479">Metal-binding</keyword>
<feature type="transmembrane region" description="Helical" evidence="12">
    <location>
        <begin position="218"/>
        <end position="242"/>
    </location>
</feature>
<keyword evidence="10" id="KW-1015">Disulfide bond</keyword>
<keyword evidence="7" id="KW-0408">Iron</keyword>
<gene>
    <name evidence="13" type="ORF">CYJ47_05795</name>
</gene>
<comment type="pathway">
    <text evidence="11">Porphyrin-containing compound metabolism.</text>
</comment>
<sequence>MSIASTIDREATERSVRNQRNAAFGVLAGQSLITLTGAIVRVTGSGLGCDTWPNCHPGSLIPVRGAAPWIQQLIEFGNRTLTGVLVALTIWLLIAVYRGGRRQYIKNLAWVQLVGVIVQAVIGGISVHADLRWYAVALHFLPSVLLVFFAAITCVRIMEPDDGEYKPVYPKVIRQLALGVSVALALVLSTGTMVTGAGPHAGDANDGMKGRLEVDIEWMSHIHAGTMYLFLGLTIGLLAAIFASQTASKVARSWAIALVCVIVTQAFVGILQVNLGVPRWTVPIHVFLSSVVTAVTGFVYAHGITRVPSDQAVETKNTAAALTL</sequence>
<dbReference type="EMBL" id="CP136958">
    <property type="protein sequence ID" value="WOT03266.1"/>
    <property type="molecule type" value="Genomic_DNA"/>
</dbReference>
<dbReference type="GO" id="GO:0046872">
    <property type="term" value="F:metal ion binding"/>
    <property type="evidence" value="ECO:0007669"/>
    <property type="project" value="UniProtKB-KW"/>
</dbReference>
<keyword evidence="9 12" id="KW-0472">Membrane</keyword>
<dbReference type="GO" id="GO:0016491">
    <property type="term" value="F:oxidoreductase activity"/>
    <property type="evidence" value="ECO:0007669"/>
    <property type="project" value="UniProtKB-KW"/>
</dbReference>
<reference evidence="13" key="1">
    <citation type="submission" date="2017-12" db="EMBL/GenBank/DDBJ databases">
        <authorList>
            <person name="Thomas-White K."/>
            <person name="Wolfe A.J."/>
        </authorList>
    </citation>
    <scope>NUCLEOTIDE SEQUENCE</scope>
    <source>
        <strain evidence="13">UMB0763</strain>
    </source>
</reference>
<keyword evidence="8" id="KW-0350">Heme biosynthesis</keyword>
<evidence type="ECO:0000256" key="7">
    <source>
        <dbReference type="ARBA" id="ARBA00023004"/>
    </source>
</evidence>
<evidence type="ECO:0000256" key="2">
    <source>
        <dbReference type="ARBA" id="ARBA00022475"/>
    </source>
</evidence>
<evidence type="ECO:0000256" key="4">
    <source>
        <dbReference type="ARBA" id="ARBA00022723"/>
    </source>
</evidence>
<keyword evidence="2" id="KW-1003">Cell membrane</keyword>
<evidence type="ECO:0000256" key="1">
    <source>
        <dbReference type="ARBA" id="ARBA00004141"/>
    </source>
</evidence>
<feature type="transmembrane region" description="Helical" evidence="12">
    <location>
        <begin position="133"/>
        <end position="155"/>
    </location>
</feature>